<feature type="transmembrane region" description="Helical" evidence="11">
    <location>
        <begin position="102"/>
        <end position="123"/>
    </location>
</feature>
<evidence type="ECO:0000256" key="3">
    <source>
        <dbReference type="ARBA" id="ARBA00022692"/>
    </source>
</evidence>
<feature type="transmembrane region" description="Helical" evidence="11">
    <location>
        <begin position="144"/>
        <end position="165"/>
    </location>
</feature>
<evidence type="ECO:0000256" key="5">
    <source>
        <dbReference type="ARBA" id="ARBA00023040"/>
    </source>
</evidence>
<proteinExistence type="inferred from homology"/>
<dbReference type="GO" id="GO:0042923">
    <property type="term" value="F:neuropeptide binding"/>
    <property type="evidence" value="ECO:0007669"/>
    <property type="project" value="TreeGrafter"/>
</dbReference>
<evidence type="ECO:0000256" key="11">
    <source>
        <dbReference type="SAM" id="Phobius"/>
    </source>
</evidence>
<evidence type="ECO:0000256" key="4">
    <source>
        <dbReference type="ARBA" id="ARBA00022989"/>
    </source>
</evidence>
<feature type="transmembrane region" description="Helical" evidence="11">
    <location>
        <begin position="284"/>
        <end position="305"/>
    </location>
</feature>
<dbReference type="PANTHER" id="PTHR24229:SF112">
    <property type="entry name" value="CHEMOKINE-LIKE RECEPTOR 1"/>
    <property type="match status" value="1"/>
</dbReference>
<dbReference type="CDD" id="cd00637">
    <property type="entry name" value="7tm_classA_rhodopsin-like"/>
    <property type="match status" value="1"/>
</dbReference>
<dbReference type="PROSITE" id="PS50262">
    <property type="entry name" value="G_PROTEIN_RECEP_F1_2"/>
    <property type="match status" value="1"/>
</dbReference>
<keyword evidence="14" id="KW-1185">Reference proteome</keyword>
<feature type="transmembrane region" description="Helical" evidence="11">
    <location>
        <begin position="43"/>
        <end position="67"/>
    </location>
</feature>
<evidence type="ECO:0000313" key="13">
    <source>
        <dbReference type="EMBL" id="CAH1252369.1"/>
    </source>
</evidence>
<evidence type="ECO:0000313" key="14">
    <source>
        <dbReference type="Proteomes" id="UP000838412"/>
    </source>
</evidence>
<dbReference type="PRINTS" id="PR00237">
    <property type="entry name" value="GPCRRHODOPSN"/>
</dbReference>
<evidence type="ECO:0000259" key="12">
    <source>
        <dbReference type="PROSITE" id="PS50262"/>
    </source>
</evidence>
<dbReference type="GO" id="GO:0007218">
    <property type="term" value="P:neuropeptide signaling pathway"/>
    <property type="evidence" value="ECO:0007669"/>
    <property type="project" value="TreeGrafter"/>
</dbReference>
<keyword evidence="2" id="KW-1003">Cell membrane</keyword>
<accession>A0A8J9ZD42</accession>
<keyword evidence="3 9" id="KW-0812">Transmembrane</keyword>
<dbReference type="InterPro" id="IPR017452">
    <property type="entry name" value="GPCR_Rhodpsn_7TM"/>
</dbReference>
<dbReference type="PROSITE" id="PS00237">
    <property type="entry name" value="G_PROTEIN_RECEP_F1_1"/>
    <property type="match status" value="1"/>
</dbReference>
<feature type="domain" description="G-protein coupled receptors family 1 profile" evidence="12">
    <location>
        <begin position="22"/>
        <end position="302"/>
    </location>
</feature>
<evidence type="ECO:0000256" key="2">
    <source>
        <dbReference type="ARBA" id="ARBA00022475"/>
    </source>
</evidence>
<comment type="similarity">
    <text evidence="9">Belongs to the G-protein coupled receptor 1 family.</text>
</comment>
<evidence type="ECO:0000256" key="9">
    <source>
        <dbReference type="RuleBase" id="RU000688"/>
    </source>
</evidence>
<keyword evidence="5 9" id="KW-0297">G-protein coupled receptor</keyword>
<evidence type="ECO:0000256" key="6">
    <source>
        <dbReference type="ARBA" id="ARBA00023136"/>
    </source>
</evidence>
<dbReference type="EMBL" id="OV696704">
    <property type="protein sequence ID" value="CAH1252369.1"/>
    <property type="molecule type" value="Genomic_DNA"/>
</dbReference>
<name>A0A8J9ZD42_BRALA</name>
<evidence type="ECO:0000256" key="10">
    <source>
        <dbReference type="SAM" id="MobiDB-lite"/>
    </source>
</evidence>
<dbReference type="Pfam" id="PF00001">
    <property type="entry name" value="7tm_1"/>
    <property type="match status" value="1"/>
</dbReference>
<dbReference type="FunFam" id="1.20.1070.10:FF:000475">
    <property type="entry name" value="Uncharacterized protein"/>
    <property type="match status" value="1"/>
</dbReference>
<sequence length="422" mass="45681">MDNVNNIGNIARCSICTIGMAANLLILYIVARYPAMRTACNVYVANLAAADFSFCLLALIQSIQVIVDSIVANPSAEMFSSLQQTELDSKRPSLIFRQSCDVSRVIAIFLVSASILLLTVIAVERHKAITDPLSSRQHGTVNHAGKTCAVVWMVSALAAGIDTIARNIVTNDWTFTSASLHTRASCIILKVESSDASDPFFIMELLCFLFLYVLPICIMIPLYVQILVKVRQSRRLAVRETRSGDQAFLMVFVVTVFFFVTWLPFRIVSFLIHQLASNENHVPVDVSLAIALFNSVANPFLYALLGRNSCDKVKKMFCCKQDTRLTIQVIHATGNAIGQAQATGGTGQAQAQGATEKTQTTGETEQAQATGGTGQAQATGGTGQVQATYQTGQVQDTCQTGQVQDTCETGQAQLQGTCGTWL</sequence>
<dbReference type="PANTHER" id="PTHR24229">
    <property type="entry name" value="NEUROPEPTIDES RECEPTOR"/>
    <property type="match status" value="1"/>
</dbReference>
<feature type="transmembrane region" description="Helical" evidence="11">
    <location>
        <begin position="247"/>
        <end position="272"/>
    </location>
</feature>
<keyword evidence="6 11" id="KW-0472">Membrane</keyword>
<comment type="subcellular location">
    <subcellularLocation>
        <location evidence="1">Cell membrane</location>
        <topology evidence="1">Multi-pass membrane protein</topology>
    </subcellularLocation>
</comment>
<evidence type="ECO:0000256" key="1">
    <source>
        <dbReference type="ARBA" id="ARBA00004651"/>
    </source>
</evidence>
<evidence type="ECO:0000256" key="7">
    <source>
        <dbReference type="ARBA" id="ARBA00023170"/>
    </source>
</evidence>
<dbReference type="GO" id="GO:0043005">
    <property type="term" value="C:neuron projection"/>
    <property type="evidence" value="ECO:0007669"/>
    <property type="project" value="TreeGrafter"/>
</dbReference>
<keyword evidence="4 11" id="KW-1133">Transmembrane helix</keyword>
<dbReference type="Gene3D" id="1.20.1070.10">
    <property type="entry name" value="Rhodopsin 7-helix transmembrane proteins"/>
    <property type="match status" value="1"/>
</dbReference>
<dbReference type="OrthoDB" id="10060185at2759"/>
<dbReference type="SUPFAM" id="SSF81321">
    <property type="entry name" value="Family A G protein-coupled receptor-like"/>
    <property type="match status" value="1"/>
</dbReference>
<reference evidence="13" key="1">
    <citation type="submission" date="2022-01" db="EMBL/GenBank/DDBJ databases">
        <authorList>
            <person name="Braso-Vives M."/>
        </authorList>
    </citation>
    <scope>NUCLEOTIDE SEQUENCE</scope>
</reference>
<dbReference type="InterPro" id="IPR000276">
    <property type="entry name" value="GPCR_Rhodpsn"/>
</dbReference>
<dbReference type="Proteomes" id="UP000838412">
    <property type="component" value="Chromosome 19"/>
</dbReference>
<protein>
    <submittedName>
        <fullName evidence="13">AGTR1 protein</fullName>
    </submittedName>
</protein>
<feature type="region of interest" description="Disordered" evidence="10">
    <location>
        <begin position="341"/>
        <end position="380"/>
    </location>
</feature>
<keyword evidence="8 9" id="KW-0807">Transducer</keyword>
<evidence type="ECO:0000256" key="8">
    <source>
        <dbReference type="ARBA" id="ARBA00023224"/>
    </source>
</evidence>
<dbReference type="GO" id="GO:0005886">
    <property type="term" value="C:plasma membrane"/>
    <property type="evidence" value="ECO:0007669"/>
    <property type="project" value="UniProtKB-SubCell"/>
</dbReference>
<keyword evidence="7 9" id="KW-0675">Receptor</keyword>
<organism evidence="13 14">
    <name type="scientific">Branchiostoma lanceolatum</name>
    <name type="common">Common lancelet</name>
    <name type="synonym">Amphioxus lanceolatum</name>
    <dbReference type="NCBI Taxonomy" id="7740"/>
    <lineage>
        <taxon>Eukaryota</taxon>
        <taxon>Metazoa</taxon>
        <taxon>Chordata</taxon>
        <taxon>Cephalochordata</taxon>
        <taxon>Leptocardii</taxon>
        <taxon>Amphioxiformes</taxon>
        <taxon>Branchiostomatidae</taxon>
        <taxon>Branchiostoma</taxon>
    </lineage>
</organism>
<feature type="transmembrane region" description="Helical" evidence="11">
    <location>
        <begin position="200"/>
        <end position="226"/>
    </location>
</feature>
<gene>
    <name evidence="13" type="primary">AGTR1</name>
    <name evidence="13" type="ORF">BLAG_LOCUS12456</name>
</gene>
<dbReference type="AlphaFoldDB" id="A0A8J9ZD42"/>
<feature type="transmembrane region" description="Helical" evidence="11">
    <location>
        <begin position="6"/>
        <end position="31"/>
    </location>
</feature>
<dbReference type="GO" id="GO:0004930">
    <property type="term" value="F:G protein-coupled receptor activity"/>
    <property type="evidence" value="ECO:0007669"/>
    <property type="project" value="UniProtKB-KW"/>
</dbReference>